<evidence type="ECO:0000256" key="1">
    <source>
        <dbReference type="SAM" id="MobiDB-lite"/>
    </source>
</evidence>
<comment type="caution">
    <text evidence="2">The sequence shown here is derived from an EMBL/GenBank/DDBJ whole genome shotgun (WGS) entry which is preliminary data.</text>
</comment>
<accession>A0ABN2ZEZ4</accession>
<feature type="region of interest" description="Disordered" evidence="1">
    <location>
        <begin position="1"/>
        <end position="29"/>
    </location>
</feature>
<protein>
    <submittedName>
        <fullName evidence="2">Uncharacterized protein</fullName>
    </submittedName>
</protein>
<sequence length="302" mass="29190">MTPAPTDSATRPMPQPISGDGPAGSTADVACSDVLPEWPAAVAGAVFEPAAFEPVEEGRGVAVFDAGAGVPAPLPACPAVPGPVPAAGTAALPALPPADGWPGTDPVMGTDPAAAPSAAGAPGAVTGVPGFCGAEGGATLADGVPDGGALVPGAVDPGLLGSGLPDSGIVGSGLLLRDGGCVGSAISSGPEDGEGLGVGDGLRVGEEPSRLSSTSPRPRVKEPWVDGGVDAAADKPVAAFEAGTPAETASTAPSAAAAAPRRRLLWRRVVVVDTLDLKITMVIEPSRNQPRGKTGGIPRNTG</sequence>
<dbReference type="Proteomes" id="UP001500102">
    <property type="component" value="Unassembled WGS sequence"/>
</dbReference>
<reference evidence="2 3" key="1">
    <citation type="journal article" date="2019" name="Int. J. Syst. Evol. Microbiol.">
        <title>The Global Catalogue of Microorganisms (GCM) 10K type strain sequencing project: providing services to taxonomists for standard genome sequencing and annotation.</title>
        <authorList>
            <consortium name="The Broad Institute Genomics Platform"/>
            <consortium name="The Broad Institute Genome Sequencing Center for Infectious Disease"/>
            <person name="Wu L."/>
            <person name="Ma J."/>
        </authorList>
    </citation>
    <scope>NUCLEOTIDE SEQUENCE [LARGE SCALE GENOMIC DNA]</scope>
    <source>
        <strain evidence="2 3">JCM 15921</strain>
    </source>
</reference>
<organism evidence="2 3">
    <name type="scientific">Arthrobacter humicola</name>
    <dbReference type="NCBI Taxonomy" id="409291"/>
    <lineage>
        <taxon>Bacteria</taxon>
        <taxon>Bacillati</taxon>
        <taxon>Actinomycetota</taxon>
        <taxon>Actinomycetes</taxon>
        <taxon>Micrococcales</taxon>
        <taxon>Micrococcaceae</taxon>
        <taxon>Arthrobacter</taxon>
    </lineage>
</organism>
<name>A0ABN2ZEZ4_9MICC</name>
<evidence type="ECO:0000313" key="2">
    <source>
        <dbReference type="EMBL" id="GAA2141199.1"/>
    </source>
</evidence>
<keyword evidence="3" id="KW-1185">Reference proteome</keyword>
<feature type="region of interest" description="Disordered" evidence="1">
    <location>
        <begin position="186"/>
        <end position="223"/>
    </location>
</feature>
<dbReference type="EMBL" id="BAAAQB010000038">
    <property type="protein sequence ID" value="GAA2141199.1"/>
    <property type="molecule type" value="Genomic_DNA"/>
</dbReference>
<evidence type="ECO:0000313" key="3">
    <source>
        <dbReference type="Proteomes" id="UP001500102"/>
    </source>
</evidence>
<gene>
    <name evidence="2" type="ORF">GCM10009825_29440</name>
</gene>
<proteinExistence type="predicted"/>